<dbReference type="InterPro" id="IPR022742">
    <property type="entry name" value="Hydrolase_4"/>
</dbReference>
<evidence type="ECO:0000259" key="3">
    <source>
        <dbReference type="Pfam" id="PF12146"/>
    </source>
</evidence>
<feature type="region of interest" description="Disordered" evidence="1">
    <location>
        <begin position="234"/>
        <end position="253"/>
    </location>
</feature>
<evidence type="ECO:0000256" key="1">
    <source>
        <dbReference type="SAM" id="MobiDB-lite"/>
    </source>
</evidence>
<keyword evidence="2" id="KW-0732">Signal</keyword>
<keyword evidence="5" id="KW-1185">Reference proteome</keyword>
<accession>A0A2A4I1L5</accession>
<comment type="caution">
    <text evidence="4">The sequence shown here is derived from an EMBL/GenBank/DDBJ whole genome shotgun (WGS) entry which is preliminary data.</text>
</comment>
<dbReference type="SUPFAM" id="SSF53474">
    <property type="entry name" value="alpha/beta-Hydrolases"/>
    <property type="match status" value="1"/>
</dbReference>
<proteinExistence type="predicted"/>
<dbReference type="GO" id="GO:0016787">
    <property type="term" value="F:hydrolase activity"/>
    <property type="evidence" value="ECO:0007669"/>
    <property type="project" value="UniProtKB-KW"/>
</dbReference>
<dbReference type="PROSITE" id="PS51257">
    <property type="entry name" value="PROKAR_LIPOPROTEIN"/>
    <property type="match status" value="1"/>
</dbReference>
<dbReference type="AlphaFoldDB" id="A0A2A4I1L5"/>
<dbReference type="Pfam" id="PF12146">
    <property type="entry name" value="Hydrolase_4"/>
    <property type="match status" value="1"/>
</dbReference>
<organism evidence="4 5">
    <name type="scientific">Sphingomonas ginsenosidimutans</name>
    <dbReference type="NCBI Taxonomy" id="862134"/>
    <lineage>
        <taxon>Bacteria</taxon>
        <taxon>Pseudomonadati</taxon>
        <taxon>Pseudomonadota</taxon>
        <taxon>Alphaproteobacteria</taxon>
        <taxon>Sphingomonadales</taxon>
        <taxon>Sphingomonadaceae</taxon>
        <taxon>Sphingomonas</taxon>
    </lineage>
</organism>
<keyword evidence="4" id="KW-0378">Hydrolase</keyword>
<dbReference type="RefSeq" id="WP_096611533.1">
    <property type="nucleotide sequence ID" value="NZ_NWVD01000002.1"/>
</dbReference>
<feature type="compositionally biased region" description="Polar residues" evidence="1">
    <location>
        <begin position="234"/>
        <end position="247"/>
    </location>
</feature>
<dbReference type="InterPro" id="IPR029058">
    <property type="entry name" value="AB_hydrolase_fold"/>
</dbReference>
<protein>
    <submittedName>
        <fullName evidence="4">Alpha/beta hydrolase</fullName>
    </submittedName>
</protein>
<name>A0A2A4I1L5_9SPHN</name>
<feature type="signal peptide" evidence="2">
    <location>
        <begin position="1"/>
        <end position="20"/>
    </location>
</feature>
<gene>
    <name evidence="4" type="ORF">COA17_08175</name>
</gene>
<dbReference type="Proteomes" id="UP000218784">
    <property type="component" value="Unassembled WGS sequence"/>
</dbReference>
<evidence type="ECO:0000313" key="5">
    <source>
        <dbReference type="Proteomes" id="UP000218784"/>
    </source>
</evidence>
<dbReference type="EMBL" id="NWVD01000002">
    <property type="protein sequence ID" value="PCG09807.1"/>
    <property type="molecule type" value="Genomic_DNA"/>
</dbReference>
<evidence type="ECO:0000313" key="4">
    <source>
        <dbReference type="EMBL" id="PCG09807.1"/>
    </source>
</evidence>
<reference evidence="4 5" key="1">
    <citation type="submission" date="2017-09" db="EMBL/GenBank/DDBJ databases">
        <title>Sphingomonas ginsenosidimutans KACC 14949, whole genome shotgun sequence.</title>
        <authorList>
            <person name="Feng G."/>
            <person name="Zhu H."/>
        </authorList>
    </citation>
    <scope>NUCLEOTIDE SEQUENCE [LARGE SCALE GENOMIC DNA]</scope>
    <source>
        <strain evidence="4 5">KACC 14949</strain>
    </source>
</reference>
<feature type="domain" description="Serine aminopeptidase S33" evidence="3">
    <location>
        <begin position="74"/>
        <end position="204"/>
    </location>
</feature>
<sequence length="271" mass="27613">MRAYRALAAALAAATLVAGCGDGGRAGAGTTTTGVATTNATTTDATSPTATTAPTLLRAADGVAISAAHGEAADPRALILLFHQAGSGRGEYATVAPRLNAAGYETLAIDQRSGGDLFGRNETVARLGRSASYAEAERDLEAAFAWARTRRLPIVLWGSSYSAALAFRVAARHPGEVAAVLAFSPGEYLDAPDVVRIAAAKVAAPTYVTSASDPAEVAAARAILAASPARTKVQSTPRAGVHGSSTLIPARNPTGAEENWRTAMAFLDKLP</sequence>
<dbReference type="Gene3D" id="3.40.50.1820">
    <property type="entry name" value="alpha/beta hydrolase"/>
    <property type="match status" value="1"/>
</dbReference>
<evidence type="ECO:0000256" key="2">
    <source>
        <dbReference type="SAM" id="SignalP"/>
    </source>
</evidence>
<feature type="chain" id="PRO_5012291435" evidence="2">
    <location>
        <begin position="21"/>
        <end position="271"/>
    </location>
</feature>